<dbReference type="AlphaFoldDB" id="A0A5C3PPJ5"/>
<organism evidence="1 2">
    <name type="scientific">Polyporus arcularius HHB13444</name>
    <dbReference type="NCBI Taxonomy" id="1314778"/>
    <lineage>
        <taxon>Eukaryota</taxon>
        <taxon>Fungi</taxon>
        <taxon>Dikarya</taxon>
        <taxon>Basidiomycota</taxon>
        <taxon>Agaricomycotina</taxon>
        <taxon>Agaricomycetes</taxon>
        <taxon>Polyporales</taxon>
        <taxon>Polyporaceae</taxon>
        <taxon>Polyporus</taxon>
    </lineage>
</organism>
<gene>
    <name evidence="1" type="ORF">K466DRAFT_332045</name>
</gene>
<proteinExistence type="predicted"/>
<protein>
    <submittedName>
        <fullName evidence="1">Uncharacterized protein</fullName>
    </submittedName>
</protein>
<sequence length="191" mass="21489">MASTTPLRYPRIPRDTYLRLVPFGRVGHTSSSVSSHSVTRDTFTLPLPRTSLPPLCPVPHFSGRGFPVLSSVLYPLLLTLLSSRSRPCYAHDTRITCCFCLDCPCLATASASVRMANTSECCPDLPRGEGTVHNHTIGFWTRRGALFHVLISWVATQRYRIRICQWMELRIPHVGQVRSWLPQPCASRARK</sequence>
<evidence type="ECO:0000313" key="2">
    <source>
        <dbReference type="Proteomes" id="UP000308197"/>
    </source>
</evidence>
<dbReference type="EMBL" id="ML211024">
    <property type="protein sequence ID" value="TFK91262.1"/>
    <property type="molecule type" value="Genomic_DNA"/>
</dbReference>
<reference evidence="1 2" key="1">
    <citation type="journal article" date="2019" name="Nat. Ecol. Evol.">
        <title>Megaphylogeny resolves global patterns of mushroom evolution.</title>
        <authorList>
            <person name="Varga T."/>
            <person name="Krizsan K."/>
            <person name="Foldi C."/>
            <person name="Dima B."/>
            <person name="Sanchez-Garcia M."/>
            <person name="Sanchez-Ramirez S."/>
            <person name="Szollosi G.J."/>
            <person name="Szarkandi J.G."/>
            <person name="Papp V."/>
            <person name="Albert L."/>
            <person name="Andreopoulos W."/>
            <person name="Angelini C."/>
            <person name="Antonin V."/>
            <person name="Barry K.W."/>
            <person name="Bougher N.L."/>
            <person name="Buchanan P."/>
            <person name="Buyck B."/>
            <person name="Bense V."/>
            <person name="Catcheside P."/>
            <person name="Chovatia M."/>
            <person name="Cooper J."/>
            <person name="Damon W."/>
            <person name="Desjardin D."/>
            <person name="Finy P."/>
            <person name="Geml J."/>
            <person name="Haridas S."/>
            <person name="Hughes K."/>
            <person name="Justo A."/>
            <person name="Karasinski D."/>
            <person name="Kautmanova I."/>
            <person name="Kiss B."/>
            <person name="Kocsube S."/>
            <person name="Kotiranta H."/>
            <person name="LaButti K.M."/>
            <person name="Lechner B.E."/>
            <person name="Liimatainen K."/>
            <person name="Lipzen A."/>
            <person name="Lukacs Z."/>
            <person name="Mihaltcheva S."/>
            <person name="Morgado L.N."/>
            <person name="Niskanen T."/>
            <person name="Noordeloos M.E."/>
            <person name="Ohm R.A."/>
            <person name="Ortiz-Santana B."/>
            <person name="Ovrebo C."/>
            <person name="Racz N."/>
            <person name="Riley R."/>
            <person name="Savchenko A."/>
            <person name="Shiryaev A."/>
            <person name="Soop K."/>
            <person name="Spirin V."/>
            <person name="Szebenyi C."/>
            <person name="Tomsovsky M."/>
            <person name="Tulloss R.E."/>
            <person name="Uehling J."/>
            <person name="Grigoriev I.V."/>
            <person name="Vagvolgyi C."/>
            <person name="Papp T."/>
            <person name="Martin F.M."/>
            <person name="Miettinen O."/>
            <person name="Hibbett D.S."/>
            <person name="Nagy L.G."/>
        </authorList>
    </citation>
    <scope>NUCLEOTIDE SEQUENCE [LARGE SCALE GENOMIC DNA]</scope>
    <source>
        <strain evidence="1 2">HHB13444</strain>
    </source>
</reference>
<dbReference type="Proteomes" id="UP000308197">
    <property type="component" value="Unassembled WGS sequence"/>
</dbReference>
<dbReference type="InParanoid" id="A0A5C3PPJ5"/>
<keyword evidence="2" id="KW-1185">Reference proteome</keyword>
<name>A0A5C3PPJ5_9APHY</name>
<accession>A0A5C3PPJ5</accession>
<evidence type="ECO:0000313" key="1">
    <source>
        <dbReference type="EMBL" id="TFK91262.1"/>
    </source>
</evidence>